<protein>
    <submittedName>
        <fullName evidence="2">Copper resistance protein d</fullName>
    </submittedName>
</protein>
<feature type="transmembrane region" description="Helical" evidence="1">
    <location>
        <begin position="12"/>
        <end position="33"/>
    </location>
</feature>
<evidence type="ECO:0000313" key="2">
    <source>
        <dbReference type="EMBL" id="AHG00297.1"/>
    </source>
</evidence>
<reference evidence="2 3" key="1">
    <citation type="submission" date="2014-01" db="EMBL/GenBank/DDBJ databases">
        <authorList>
            <consortium name="DOE Joint Genome Institute"/>
            <person name="Anderson I."/>
            <person name="Huntemann M."/>
            <person name="Han J."/>
            <person name="Chen A."/>
            <person name="Kyrpides N."/>
            <person name="Mavromatis K."/>
            <person name="Markowitz V."/>
            <person name="Palaniappan K."/>
            <person name="Ivanova N."/>
            <person name="Schaumberg A."/>
            <person name="Pati A."/>
            <person name="Liolios K."/>
            <person name="Nordberg H.P."/>
            <person name="Cantor M.N."/>
            <person name="Hua S.X."/>
            <person name="Woyke T."/>
        </authorList>
    </citation>
    <scope>NUCLEOTIDE SEQUENCE [LARGE SCALE GENOMIC DNA]</scope>
    <source>
        <strain evidence="2 3">XH-48</strain>
    </source>
</reference>
<keyword evidence="1" id="KW-1133">Transmembrane helix</keyword>
<dbReference type="Proteomes" id="UP000019024">
    <property type="component" value="Chromosome"/>
</dbReference>
<accession>W0JSQ2</accession>
<dbReference type="AlphaFoldDB" id="W0JSQ2"/>
<organism evidence="2 3">
    <name type="scientific">Halostagnicola larsenii XH-48</name>
    <dbReference type="NCBI Taxonomy" id="797299"/>
    <lineage>
        <taxon>Archaea</taxon>
        <taxon>Methanobacteriati</taxon>
        <taxon>Methanobacteriota</taxon>
        <taxon>Stenosarchaea group</taxon>
        <taxon>Halobacteria</taxon>
        <taxon>Halobacteriales</taxon>
        <taxon>Natrialbaceae</taxon>
        <taxon>Halostagnicola</taxon>
    </lineage>
</organism>
<dbReference type="GeneID" id="25146163"/>
<keyword evidence="1" id="KW-0812">Transmembrane</keyword>
<dbReference type="HOGENOM" id="CLU_143266_0_0_2"/>
<gene>
    <name evidence="2" type="ORF">HALLA_17310</name>
</gene>
<keyword evidence="3" id="KW-1185">Reference proteome</keyword>
<dbReference type="eggNOG" id="arCOG04581">
    <property type="taxonomic scope" value="Archaea"/>
</dbReference>
<proteinExistence type="predicted"/>
<keyword evidence="1" id="KW-0472">Membrane</keyword>
<evidence type="ECO:0000313" key="3">
    <source>
        <dbReference type="Proteomes" id="UP000019024"/>
    </source>
</evidence>
<feature type="transmembrane region" description="Helical" evidence="1">
    <location>
        <begin position="127"/>
        <end position="148"/>
    </location>
</feature>
<sequence>MVDQLIGRTAHLVFAALWTGSVFFVAFVVLPLARDGAFNSTAPLETISGKLTTISRTSSVVLFLTGSHLAGTTYTSNSLFSMLEGQLVLLMVGLWLVLTALVEIAAKRFESGLNGKKLREPARDALPLFRAAAVVGIGLLIVAGALSADIARLV</sequence>
<feature type="transmembrane region" description="Helical" evidence="1">
    <location>
        <begin position="87"/>
        <end position="106"/>
    </location>
</feature>
<dbReference type="RefSeq" id="WP_049953536.1">
    <property type="nucleotide sequence ID" value="NZ_CP007055.1"/>
</dbReference>
<evidence type="ECO:0000256" key="1">
    <source>
        <dbReference type="SAM" id="Phobius"/>
    </source>
</evidence>
<dbReference type="OrthoDB" id="340884at2157"/>
<dbReference type="EMBL" id="CP007055">
    <property type="protein sequence ID" value="AHG00297.1"/>
    <property type="molecule type" value="Genomic_DNA"/>
</dbReference>
<dbReference type="KEGG" id="hlr:HALLA_17310"/>
<dbReference type="PATRIC" id="fig|797299.3.peg.2465"/>
<dbReference type="STRING" id="797299.HALLA_17310"/>
<name>W0JSQ2_9EURY</name>